<reference evidence="2" key="1">
    <citation type="submission" date="2021-02" db="EMBL/GenBank/DDBJ databases">
        <title>Genomic Encyclopedia of Type Strains, Phase IV (KMG-V): Genome sequencing to study the core and pangenomes of soil and plant-associated prokaryotes.</title>
        <authorList>
            <person name="Whitman W."/>
        </authorList>
    </citation>
    <scope>NUCLEOTIDE SEQUENCE</scope>
    <source>
        <strain evidence="2">USDA 406</strain>
    </source>
</reference>
<dbReference type="SUPFAM" id="SSF53850">
    <property type="entry name" value="Periplasmic binding protein-like II"/>
    <property type="match status" value="1"/>
</dbReference>
<dbReference type="EMBL" id="JAFICZ010000001">
    <property type="protein sequence ID" value="MBP1296981.1"/>
    <property type="molecule type" value="Genomic_DNA"/>
</dbReference>
<accession>A0A8I1YEZ0</accession>
<proteinExistence type="predicted"/>
<dbReference type="RefSeq" id="WP_194483228.1">
    <property type="nucleotide sequence ID" value="NZ_JAFICZ010000001.1"/>
</dbReference>
<keyword evidence="1" id="KW-0732">Signal</keyword>
<dbReference type="InterPro" id="IPR011852">
    <property type="entry name" value="TRAP_TAXI"/>
</dbReference>
<dbReference type="Proteomes" id="UP000673383">
    <property type="component" value="Unassembled WGS sequence"/>
</dbReference>
<protein>
    <submittedName>
        <fullName evidence="2">TRAP-type uncharacterized transport system substrate-binding protein</fullName>
    </submittedName>
</protein>
<name>A0A8I1YEZ0_BRAEL</name>
<evidence type="ECO:0000313" key="3">
    <source>
        <dbReference type="Proteomes" id="UP000673383"/>
    </source>
</evidence>
<dbReference type="PANTHER" id="PTHR42941:SF1">
    <property type="entry name" value="SLL1037 PROTEIN"/>
    <property type="match status" value="1"/>
</dbReference>
<sequence length="295" mass="31344">MKKLFLLLAAATLGLSAVTTAQAADATKFRLCTGNAKLNYYAAGQHLKRHASGIEVIESKGSLDNLDKVTAGECDGAFVQSDALLVYSSRNAKAISALQRAGVLYQEQANLICNRKAYSSARMVDLNETYTVAVGPEGSGANTTWAAFVMADKKRYGKVRTTDATGTLALSMVSDGSEAQCALIITALNAPFLKNEAPQYADSIVLVGTDDRDMANGAKDARGQQVYTYGEIPAGTYRGIQPSGVFGSKAVNTIQVDAVFVANRDWIAAHSSEFEKVLQGFANAKPDIAKLVQPK</sequence>
<feature type="chain" id="PRO_5034741024" evidence="1">
    <location>
        <begin position="24"/>
        <end position="295"/>
    </location>
</feature>
<dbReference type="Pfam" id="PF16868">
    <property type="entry name" value="NMT1_3"/>
    <property type="match status" value="1"/>
</dbReference>
<comment type="caution">
    <text evidence="2">The sequence shown here is derived from an EMBL/GenBank/DDBJ whole genome shotgun (WGS) entry which is preliminary data.</text>
</comment>
<gene>
    <name evidence="2" type="ORF">JOH49_006734</name>
</gene>
<organism evidence="2 3">
    <name type="scientific">Bradyrhizobium elkanii</name>
    <dbReference type="NCBI Taxonomy" id="29448"/>
    <lineage>
        <taxon>Bacteria</taxon>
        <taxon>Pseudomonadati</taxon>
        <taxon>Pseudomonadota</taxon>
        <taxon>Alphaproteobacteria</taxon>
        <taxon>Hyphomicrobiales</taxon>
        <taxon>Nitrobacteraceae</taxon>
        <taxon>Bradyrhizobium</taxon>
    </lineage>
</organism>
<feature type="signal peptide" evidence="1">
    <location>
        <begin position="1"/>
        <end position="23"/>
    </location>
</feature>
<dbReference type="PANTHER" id="PTHR42941">
    <property type="entry name" value="SLL1037 PROTEIN"/>
    <property type="match status" value="1"/>
</dbReference>
<dbReference type="AlphaFoldDB" id="A0A8I1YEZ0"/>
<evidence type="ECO:0000313" key="2">
    <source>
        <dbReference type="EMBL" id="MBP1296981.1"/>
    </source>
</evidence>
<evidence type="ECO:0000256" key="1">
    <source>
        <dbReference type="SAM" id="SignalP"/>
    </source>
</evidence>
<dbReference type="Gene3D" id="3.40.190.10">
    <property type="entry name" value="Periplasmic binding protein-like II"/>
    <property type="match status" value="2"/>
</dbReference>